<dbReference type="InterPro" id="IPR036527">
    <property type="entry name" value="SCP2_sterol-bd_dom_sf"/>
</dbReference>
<dbReference type="GO" id="GO:0046983">
    <property type="term" value="F:protein dimerization activity"/>
    <property type="evidence" value="ECO:0007669"/>
    <property type="project" value="InterPro"/>
</dbReference>
<organism evidence="7 8">
    <name type="scientific">Flavonifractor plautii 1_3_50AFAA</name>
    <dbReference type="NCBI Taxonomy" id="742738"/>
    <lineage>
        <taxon>Bacteria</taxon>
        <taxon>Bacillati</taxon>
        <taxon>Bacillota</taxon>
        <taxon>Clostridia</taxon>
        <taxon>Eubacteriales</taxon>
        <taxon>Oscillospiraceae</taxon>
        <taxon>Flavonifractor</taxon>
    </lineage>
</organism>
<dbReference type="InterPro" id="IPR001279">
    <property type="entry name" value="Metallo-B-lactamas"/>
</dbReference>
<dbReference type="CDD" id="cd07710">
    <property type="entry name" value="arylsulfatase_Sdsa1-like_MBL-fold"/>
    <property type="match status" value="1"/>
</dbReference>
<keyword evidence="8" id="KW-1185">Reference proteome</keyword>
<dbReference type="Proteomes" id="UP000029585">
    <property type="component" value="Unassembled WGS sequence"/>
</dbReference>
<dbReference type="PANTHER" id="PTHR43223">
    <property type="entry name" value="ALKYL/ARYL-SULFATASE"/>
    <property type="match status" value="1"/>
</dbReference>
<comment type="similarity">
    <text evidence="4">Belongs to the metallo-beta-lactamase superfamily. Type III sulfatase family.</text>
</comment>
<evidence type="ECO:0000313" key="8">
    <source>
        <dbReference type="Proteomes" id="UP000029585"/>
    </source>
</evidence>
<dbReference type="SUPFAM" id="SSF56281">
    <property type="entry name" value="Metallo-hydrolase/oxidoreductase"/>
    <property type="match status" value="1"/>
</dbReference>
<dbReference type="Pfam" id="PF00753">
    <property type="entry name" value="Lactamase_B"/>
    <property type="match status" value="1"/>
</dbReference>
<evidence type="ECO:0000313" key="7">
    <source>
        <dbReference type="EMBL" id="KGF54365.1"/>
    </source>
</evidence>
<dbReference type="Gene3D" id="3.30.1050.10">
    <property type="entry name" value="SCP2 sterol-binding domain"/>
    <property type="match status" value="1"/>
</dbReference>
<comment type="caution">
    <text evidence="7">The sequence shown here is derived from an EMBL/GenBank/DDBJ whole genome shotgun (WGS) entry which is preliminary data.</text>
</comment>
<dbReference type="InterPro" id="IPR044097">
    <property type="entry name" value="Bds1/SdsA1_MBL-fold"/>
</dbReference>
<evidence type="ECO:0000256" key="1">
    <source>
        <dbReference type="ARBA" id="ARBA00022723"/>
    </source>
</evidence>
<dbReference type="Gene3D" id="3.60.15.30">
    <property type="entry name" value="Metallo-beta-lactamase domain"/>
    <property type="match status" value="1"/>
</dbReference>
<dbReference type="PANTHER" id="PTHR43223:SF1">
    <property type="entry name" value="ALKYL_ARYL-SULFATASE BDS1"/>
    <property type="match status" value="1"/>
</dbReference>
<feature type="signal peptide" evidence="5">
    <location>
        <begin position="1"/>
        <end position="19"/>
    </location>
</feature>
<keyword evidence="5" id="KW-0732">Signal</keyword>
<keyword evidence="1" id="KW-0479">Metal-binding</keyword>
<dbReference type="GO" id="GO:0018741">
    <property type="term" value="F:linear primary-alkylsulfatase activity"/>
    <property type="evidence" value="ECO:0007669"/>
    <property type="project" value="InterPro"/>
</dbReference>
<dbReference type="GO" id="GO:0046872">
    <property type="term" value="F:metal ion binding"/>
    <property type="evidence" value="ECO:0007669"/>
    <property type="project" value="UniProtKB-KW"/>
</dbReference>
<dbReference type="InterPro" id="IPR036866">
    <property type="entry name" value="RibonucZ/Hydroxyglut_hydro"/>
</dbReference>
<feature type="chain" id="PRO_5039712450" description="Metallo-beta-lactamase domain-containing protein" evidence="5">
    <location>
        <begin position="20"/>
        <end position="671"/>
    </location>
</feature>
<dbReference type="SMART" id="SM00849">
    <property type="entry name" value="Lactamase_B"/>
    <property type="match status" value="1"/>
</dbReference>
<name>A0A096B5R3_FLAPL</name>
<dbReference type="SUPFAM" id="SSF55718">
    <property type="entry name" value="SCP-like"/>
    <property type="match status" value="1"/>
</dbReference>
<sequence>MKRIIAAAFMFLFLLSVTACDKAPSKESTPLNAESKAATEITAQTNAEVYQLLDFDDEQEAEFAGRGLIFAPDSLVIQAENGMTIWSQDAYDFVRESGDAPTSTNPSLWRNTQYNARYGLFEVTDGIYQVRGYDISNITFVRSENGWIIMDCGSGRYTASEALKLFREQMGDDRIVAVVISHAHVDHYGGIEGLIGAEDVADASLPLDEQIASGKTAIIVPQGFADAVMKENVLVGTAMKRRAIYQYGSFLPYCEQGRLSVGIGLTVVQGGTGYLAPTYEVTDTLFETEIDGVKAVFQLTPGTESPAEMNTYFPDKQALWMAENCTGTMHNLYTLRGAEVRDANDWARYITQAQTLFSDAEVVFQSHNWPHWGADVVQEYLTNTAAVYKFIHDQTLLYINQGYTATEIAATIELPEALDKVWYTRQYYGTLRHNVRAVYQKYMGWYDANPVHLNELEPSEYAKKLVEYLGDPEKVLEQARADYEKGEYQWVAQITNTLVFADSENMDARYLCADALEQLGYQAESGAWRNAYLAAAYELRNGTGSYPQVSSIGAGTTAQGMDAQTMLDYMGIMLDTEKLADTSFTIRLKLTDGEDYFLKLHHGVLLYYKDDGTAEADLTLSTVRTGILAIANSDQENIAKLVTTESGDMTLFEDLCTSMTTPELYFNIIEP</sequence>
<dbReference type="HOGENOM" id="CLU_014655_1_0_9"/>
<dbReference type="Pfam" id="PF14864">
    <property type="entry name" value="Alkyl_sulf_C"/>
    <property type="match status" value="1"/>
</dbReference>
<dbReference type="GO" id="GO:0018909">
    <property type="term" value="P:dodecyl sulfate metabolic process"/>
    <property type="evidence" value="ECO:0007669"/>
    <property type="project" value="InterPro"/>
</dbReference>
<dbReference type="InterPro" id="IPR052195">
    <property type="entry name" value="Bact_Alkyl/Aryl-Sulfatase"/>
</dbReference>
<accession>A0A096B5R3</accession>
<reference evidence="7 8" key="1">
    <citation type="submission" date="2011-08" db="EMBL/GenBank/DDBJ databases">
        <title>The Genome Sequence of Clostridium orbiscindens 1_3_50AFAA.</title>
        <authorList>
            <consortium name="The Broad Institute Genome Sequencing Platform"/>
            <person name="Earl A."/>
            <person name="Ward D."/>
            <person name="Feldgarden M."/>
            <person name="Gevers D."/>
            <person name="Daigneault M."/>
            <person name="Strauss J."/>
            <person name="Allen-Vercoe E."/>
            <person name="Young S.K."/>
            <person name="Zeng Q."/>
            <person name="Gargeya S."/>
            <person name="Fitzgerald M."/>
            <person name="Haas B."/>
            <person name="Abouelleil A."/>
            <person name="Alvarado L."/>
            <person name="Arachchi H.M."/>
            <person name="Berlin A."/>
            <person name="Brown A."/>
            <person name="Chapman S.B."/>
            <person name="Chen Z."/>
            <person name="Dunbar C."/>
            <person name="Freedman E."/>
            <person name="Gearin G."/>
            <person name="Gellesch M."/>
            <person name="Goldberg J."/>
            <person name="Griggs A."/>
            <person name="Gujja S."/>
            <person name="Heiman D."/>
            <person name="Howarth C."/>
            <person name="Larson L."/>
            <person name="Lui A."/>
            <person name="MacDonald P.J.P."/>
            <person name="Montmayeur A."/>
            <person name="Murphy C."/>
            <person name="Neiman D."/>
            <person name="Pearson M."/>
            <person name="Priest M."/>
            <person name="Roberts A."/>
            <person name="Saif S."/>
            <person name="Shea T."/>
            <person name="Shenoy N."/>
            <person name="Sisk P."/>
            <person name="Stolte C."/>
            <person name="Sykes S."/>
            <person name="Wortman J."/>
            <person name="Nusbaum C."/>
            <person name="Birren B."/>
        </authorList>
    </citation>
    <scope>NUCLEOTIDE SEQUENCE [LARGE SCALE GENOMIC DNA]</scope>
    <source>
        <strain evidence="7 8">1_3_50AFAA</strain>
    </source>
</reference>
<keyword evidence="2" id="KW-0378">Hydrolase</keyword>
<evidence type="ECO:0000256" key="4">
    <source>
        <dbReference type="ARBA" id="ARBA00033751"/>
    </source>
</evidence>
<evidence type="ECO:0000256" key="3">
    <source>
        <dbReference type="ARBA" id="ARBA00022833"/>
    </source>
</evidence>
<evidence type="ECO:0000256" key="2">
    <source>
        <dbReference type="ARBA" id="ARBA00022801"/>
    </source>
</evidence>
<dbReference type="eggNOG" id="COG2015">
    <property type="taxonomic scope" value="Bacteria"/>
</dbReference>
<dbReference type="PATRIC" id="fig|742738.3.peg.2950"/>
<dbReference type="AlphaFoldDB" id="A0A096B5R3"/>
<dbReference type="Pfam" id="PF14863">
    <property type="entry name" value="Alkyl_sulf_dimr"/>
    <property type="match status" value="1"/>
</dbReference>
<protein>
    <recommendedName>
        <fullName evidence="6">Metallo-beta-lactamase domain-containing protein</fullName>
    </recommendedName>
</protein>
<feature type="domain" description="Metallo-beta-lactamase" evidence="6">
    <location>
        <begin position="135"/>
        <end position="367"/>
    </location>
</feature>
<proteinExistence type="inferred from homology"/>
<dbReference type="InterPro" id="IPR029228">
    <property type="entry name" value="Alkyl_sulf_dimr"/>
</dbReference>
<dbReference type="InterPro" id="IPR029229">
    <property type="entry name" value="Alkyl_sulf_C"/>
</dbReference>
<dbReference type="Gene3D" id="1.25.40.880">
    <property type="entry name" value="Alkyl sulfatase, dimerisation domain"/>
    <property type="match status" value="1"/>
</dbReference>
<dbReference type="RefSeq" id="WP_080744500.1">
    <property type="nucleotide sequence ID" value="NZ_KN174164.1"/>
</dbReference>
<gene>
    <name evidence="7" type="ORF">HMPREF9460_02869</name>
</gene>
<evidence type="ECO:0000259" key="6">
    <source>
        <dbReference type="SMART" id="SM00849"/>
    </source>
</evidence>
<evidence type="ECO:0000256" key="5">
    <source>
        <dbReference type="SAM" id="SignalP"/>
    </source>
</evidence>
<dbReference type="InterPro" id="IPR038536">
    <property type="entry name" value="Alkyl/aryl-sulf_dimr_sf"/>
</dbReference>
<dbReference type="EMBL" id="ADLO01000089">
    <property type="protein sequence ID" value="KGF54365.1"/>
    <property type="molecule type" value="Genomic_DNA"/>
</dbReference>
<dbReference type="PROSITE" id="PS51257">
    <property type="entry name" value="PROKAR_LIPOPROTEIN"/>
    <property type="match status" value="1"/>
</dbReference>
<keyword evidence="3" id="KW-0862">Zinc</keyword>